<dbReference type="PROSITE" id="PS01230">
    <property type="entry name" value="TRMA_1"/>
    <property type="match status" value="1"/>
</dbReference>
<evidence type="ECO:0000256" key="7">
    <source>
        <dbReference type="PROSITE-ProRule" id="PRU10015"/>
    </source>
</evidence>
<keyword evidence="1" id="KW-0408">Iron</keyword>
<name>A0YBC1_9GAMM</name>
<proteinExistence type="inferred from homology"/>
<dbReference type="PANTHER" id="PTHR11061">
    <property type="entry name" value="RNA M5U METHYLTRANSFERASE"/>
    <property type="match status" value="1"/>
</dbReference>
<reference evidence="8 9" key="1">
    <citation type="journal article" date="2010" name="J. Bacteriol.">
        <title>Genome sequence of the oligotrophic marine Gammaproteobacterium HTCC2143, isolated from the Oregon Coast.</title>
        <authorList>
            <person name="Oh H.M."/>
            <person name="Kang I."/>
            <person name="Ferriera S."/>
            <person name="Giovannoni S.J."/>
            <person name="Cho J.C."/>
        </authorList>
    </citation>
    <scope>NUCLEOTIDE SEQUENCE [LARGE SCALE GENOMIC DNA]</scope>
    <source>
        <strain evidence="8 9">HTCC2143</strain>
    </source>
</reference>
<feature type="binding site" evidence="6">
    <location>
        <position position="381"/>
    </location>
    <ligand>
        <name>S-adenosyl-L-methionine</name>
        <dbReference type="ChEBI" id="CHEBI:59789"/>
    </ligand>
</feature>
<feature type="active site" description="Nucleophile" evidence="6">
    <location>
        <position position="407"/>
    </location>
</feature>
<dbReference type="SUPFAM" id="SSF53335">
    <property type="entry name" value="S-adenosyl-L-methionine-dependent methyltransferases"/>
    <property type="match status" value="1"/>
</dbReference>
<gene>
    <name evidence="8" type="ORF">GP2143_05355</name>
</gene>
<dbReference type="NCBIfam" id="TIGR00479">
    <property type="entry name" value="rumA"/>
    <property type="match status" value="1"/>
</dbReference>
<keyword evidence="1" id="KW-0479">Metal-binding</keyword>
<evidence type="ECO:0000256" key="4">
    <source>
        <dbReference type="ARBA" id="ARBA00022691"/>
    </source>
</evidence>
<dbReference type="PROSITE" id="PS51687">
    <property type="entry name" value="SAM_MT_RNA_M5U"/>
    <property type="match status" value="1"/>
</dbReference>
<dbReference type="Pfam" id="PF05958">
    <property type="entry name" value="tRNA_U5-meth_tr"/>
    <property type="match status" value="2"/>
</dbReference>
<sequence length="458" mass="50800">MAKFRSKNKPLRVFKPQQRSVISGQHLIPVASLADDGRGIAAINGKNVFVTGALAGETVSARYVASHKTHDEAVVVSVSKNSPHRVKPLCEYFDQCGGCDLQHLDYPSQTQHKWDRLSQLFSPWLDNDDRLVMGSITGDPWSYRHRARFAVDASKHSCNIGFRQARSHKVVDITRCSIVFDGINDALATVRRLVKSLKNRSVINEVSITEDSSGNIGIAIFCTRPLSASDIAAVSEHAITHDCHIEVRSSATATQCMFPEDRSVALSYTLDSYDVVIPYTVDDFTQVNPAINHRLVALTIKWLQLGEKDIVADFFCGIGNFSLPISTFVARTVGFEWVASMVDKARSNAVFNHIDNCEFKVIDLTADRLVIDEDFNKALLDPPRAGAEKICKQLAESKLERIVYISCNPRTLARDSKILTQGNYQLTELSLADMFPQTVHSEVVALFTRSDQAPSELG</sequence>
<feature type="binding site" evidence="6">
    <location>
        <position position="286"/>
    </location>
    <ligand>
        <name>S-adenosyl-L-methionine</name>
        <dbReference type="ChEBI" id="CHEBI:59789"/>
    </ligand>
</feature>
<comment type="caution">
    <text evidence="8">The sequence shown here is derived from an EMBL/GenBank/DDBJ whole genome shotgun (WGS) entry which is preliminary data.</text>
</comment>
<keyword evidence="4 6" id="KW-0949">S-adenosyl-L-methionine</keyword>
<protein>
    <submittedName>
        <fullName evidence="8">Uncharacterized protein</fullName>
    </submittedName>
</protein>
<evidence type="ECO:0000256" key="1">
    <source>
        <dbReference type="ARBA" id="ARBA00022485"/>
    </source>
</evidence>
<dbReference type="STRING" id="247633.GP2143_05355"/>
<keyword evidence="2 6" id="KW-0489">Methyltransferase</keyword>
<dbReference type="GO" id="GO:0070475">
    <property type="term" value="P:rRNA base methylation"/>
    <property type="evidence" value="ECO:0007669"/>
    <property type="project" value="TreeGrafter"/>
</dbReference>
<dbReference type="GO" id="GO:0070041">
    <property type="term" value="F:rRNA (uridine-C5-)-methyltransferase activity"/>
    <property type="evidence" value="ECO:0007669"/>
    <property type="project" value="TreeGrafter"/>
</dbReference>
<feature type="binding site" evidence="6">
    <location>
        <position position="336"/>
    </location>
    <ligand>
        <name>S-adenosyl-L-methionine</name>
        <dbReference type="ChEBI" id="CHEBI:59789"/>
    </ligand>
</feature>
<keyword evidence="1" id="KW-0004">4Fe-4S</keyword>
<dbReference type="PANTHER" id="PTHR11061:SF49">
    <property type="entry name" value="23S RRNA (URACIL(1939)-C(5))-METHYLTRANSFERASE RLMD"/>
    <property type="match status" value="1"/>
</dbReference>
<dbReference type="Proteomes" id="UP000004931">
    <property type="component" value="Unassembled WGS sequence"/>
</dbReference>
<evidence type="ECO:0000256" key="3">
    <source>
        <dbReference type="ARBA" id="ARBA00022679"/>
    </source>
</evidence>
<feature type="binding site" evidence="6">
    <location>
        <position position="315"/>
    </location>
    <ligand>
        <name>S-adenosyl-L-methionine</name>
        <dbReference type="ChEBI" id="CHEBI:59789"/>
    </ligand>
</feature>
<evidence type="ECO:0000256" key="6">
    <source>
        <dbReference type="PROSITE-ProRule" id="PRU01024"/>
    </source>
</evidence>
<keyword evidence="9" id="KW-1185">Reference proteome</keyword>
<dbReference type="GO" id="GO:0051539">
    <property type="term" value="F:4 iron, 4 sulfur cluster binding"/>
    <property type="evidence" value="ECO:0007669"/>
    <property type="project" value="UniProtKB-KW"/>
</dbReference>
<keyword evidence="3 6" id="KW-0808">Transferase</keyword>
<comment type="similarity">
    <text evidence="6">Belongs to the class I-like SAM-binding methyltransferase superfamily. RNA M5U methyltransferase family.</text>
</comment>
<dbReference type="SUPFAM" id="SSF50249">
    <property type="entry name" value="Nucleic acid-binding proteins"/>
    <property type="match status" value="1"/>
</dbReference>
<evidence type="ECO:0000313" key="9">
    <source>
        <dbReference type="Proteomes" id="UP000004931"/>
    </source>
</evidence>
<dbReference type="Gene3D" id="2.40.50.140">
    <property type="entry name" value="Nucleic acid-binding proteins"/>
    <property type="match status" value="1"/>
</dbReference>
<dbReference type="Gene3D" id="3.40.50.150">
    <property type="entry name" value="Vaccinia Virus protein VP39"/>
    <property type="match status" value="1"/>
</dbReference>
<dbReference type="Gene3D" id="2.40.50.1070">
    <property type="match status" value="1"/>
</dbReference>
<dbReference type="AlphaFoldDB" id="A0YBC1"/>
<evidence type="ECO:0000256" key="2">
    <source>
        <dbReference type="ARBA" id="ARBA00022603"/>
    </source>
</evidence>
<evidence type="ECO:0000313" key="8">
    <source>
        <dbReference type="EMBL" id="EAW31851.1"/>
    </source>
</evidence>
<dbReference type="InterPro" id="IPR012340">
    <property type="entry name" value="NA-bd_OB-fold"/>
</dbReference>
<organism evidence="8 9">
    <name type="scientific">marine gamma proteobacterium HTCC2143</name>
    <dbReference type="NCBI Taxonomy" id="247633"/>
    <lineage>
        <taxon>Bacteria</taxon>
        <taxon>Pseudomonadati</taxon>
        <taxon>Pseudomonadota</taxon>
        <taxon>Gammaproteobacteria</taxon>
        <taxon>Cellvibrionales</taxon>
        <taxon>Spongiibacteraceae</taxon>
        <taxon>BD1-7 clade</taxon>
    </lineage>
</organism>
<keyword evidence="5" id="KW-0411">Iron-sulfur</keyword>
<evidence type="ECO:0000256" key="5">
    <source>
        <dbReference type="ARBA" id="ARBA00023014"/>
    </source>
</evidence>
<dbReference type="eggNOG" id="COG2265">
    <property type="taxonomic scope" value="Bacteria"/>
</dbReference>
<dbReference type="InterPro" id="IPR029063">
    <property type="entry name" value="SAM-dependent_MTases_sf"/>
</dbReference>
<dbReference type="CDD" id="cd02440">
    <property type="entry name" value="AdoMet_MTases"/>
    <property type="match status" value="1"/>
</dbReference>
<dbReference type="InterPro" id="IPR010280">
    <property type="entry name" value="U5_MeTrfase_fam"/>
</dbReference>
<dbReference type="InterPro" id="IPR030390">
    <property type="entry name" value="MeTrfase_TrmA_AS"/>
</dbReference>
<feature type="active site" evidence="7">
    <location>
        <position position="407"/>
    </location>
</feature>
<accession>A0YBC1</accession>
<dbReference type="EMBL" id="AAVT01000002">
    <property type="protein sequence ID" value="EAW31851.1"/>
    <property type="molecule type" value="Genomic_DNA"/>
</dbReference>